<dbReference type="EMBL" id="JAYFSO010000008">
    <property type="protein sequence ID" value="MEA5123820.1"/>
    <property type="molecule type" value="Genomic_DNA"/>
</dbReference>
<gene>
    <name evidence="3" type="ORF">A7D17_08270</name>
    <name evidence="2" type="ORF">VB146_08110</name>
</gene>
<evidence type="ECO:0000313" key="3">
    <source>
        <dbReference type="EMBL" id="OAG65697.1"/>
    </source>
</evidence>
<feature type="transmembrane region" description="Helical" evidence="1">
    <location>
        <begin position="41"/>
        <end position="63"/>
    </location>
</feature>
<evidence type="ECO:0000313" key="4">
    <source>
        <dbReference type="Proteomes" id="UP000077659"/>
    </source>
</evidence>
<dbReference type="Proteomes" id="UP000077659">
    <property type="component" value="Unassembled WGS sequence"/>
</dbReference>
<keyword evidence="1" id="KW-0812">Transmembrane</keyword>
<keyword evidence="5" id="KW-1185">Reference proteome</keyword>
<sequence>MKVKSLLESVGVALCGLVTSLLVAIADVAVARMTGFDFFTITIWVIVPVGGLITGFAAASGYYFGSLYFHKRATVILLIQMAAIAGLTQLLIYWLGYVTLILDDGSKVADLVPFGQYLNLMLTKAHYGGRAHTDSGEVGGLGYWIAGLQCVGFLVGGLAVFGFLKAKQVCTACNLYLRAMGKKRKVFANANAAGGYYDRLLTLAVNGPDFAALIRSDAKVPKIVQGVLRVDTSLLGCPGCKDQMIEERVSGYNGKEWKDLNTMHRQVIIPAGIDLAPVFRG</sequence>
<dbReference type="EMBL" id="LXNG01000056">
    <property type="protein sequence ID" value="OAG65697.1"/>
    <property type="molecule type" value="Genomic_DNA"/>
</dbReference>
<reference evidence="3 4" key="1">
    <citation type="submission" date="2016-05" db="EMBL/GenBank/DDBJ databases">
        <title>Pathogenic, phenotypic and molecular characterisation of Xanthomonas nasturtii sp. nov. and Xanthomonas floridensis sp. nov., new species of Xanthomonas associated with watercress production in Florida.</title>
        <authorList>
            <person name="Vicente J.G."/>
            <person name="Rothwell S."/>
            <person name="Holub E.B."/>
            <person name="Studholme D.J."/>
        </authorList>
    </citation>
    <scope>NUCLEOTIDE SEQUENCE [LARGE SCALE GENOMIC DNA]</scope>
    <source>
        <strain evidence="3 4">WHRI 8848</strain>
    </source>
</reference>
<dbReference type="Proteomes" id="UP001303614">
    <property type="component" value="Unassembled WGS sequence"/>
</dbReference>
<keyword evidence="1" id="KW-0472">Membrane</keyword>
<feature type="transmembrane region" description="Helical" evidence="1">
    <location>
        <begin position="75"/>
        <end position="96"/>
    </location>
</feature>
<dbReference type="RefSeq" id="WP_064510875.1">
    <property type="nucleotide sequence ID" value="NZ_JAYFSN010000007.1"/>
</dbReference>
<dbReference type="OrthoDB" id="8455000at2"/>
<organism evidence="3 4">
    <name type="scientific">Xanthomonas floridensis</name>
    <dbReference type="NCBI Taxonomy" id="1843580"/>
    <lineage>
        <taxon>Bacteria</taxon>
        <taxon>Pseudomonadati</taxon>
        <taxon>Pseudomonadota</taxon>
        <taxon>Gammaproteobacteria</taxon>
        <taxon>Lysobacterales</taxon>
        <taxon>Lysobacteraceae</taxon>
        <taxon>Xanthomonas</taxon>
    </lineage>
</organism>
<proteinExistence type="predicted"/>
<feature type="transmembrane region" description="Helical" evidence="1">
    <location>
        <begin position="141"/>
        <end position="164"/>
    </location>
</feature>
<comment type="caution">
    <text evidence="3">The sequence shown here is derived from an EMBL/GenBank/DDBJ whole genome shotgun (WGS) entry which is preliminary data.</text>
</comment>
<evidence type="ECO:0000313" key="2">
    <source>
        <dbReference type="EMBL" id="MEA5123820.1"/>
    </source>
</evidence>
<evidence type="ECO:0000256" key="1">
    <source>
        <dbReference type="SAM" id="Phobius"/>
    </source>
</evidence>
<keyword evidence="1" id="KW-1133">Transmembrane helix</keyword>
<reference evidence="2 5" key="2">
    <citation type="submission" date="2023-12" db="EMBL/GenBank/DDBJ databases">
        <title>Genome sequencing of Xanthomonas floridensis.</title>
        <authorList>
            <person name="Greer S."/>
            <person name="Harrison J."/>
            <person name="Grant M."/>
            <person name="Vicente J."/>
            <person name="Studholme D."/>
        </authorList>
    </citation>
    <scope>NUCLEOTIDE SEQUENCE [LARGE SCALE GENOMIC DNA]</scope>
    <source>
        <strain evidence="2 5">WHRI 8848</strain>
    </source>
</reference>
<evidence type="ECO:0000313" key="5">
    <source>
        <dbReference type="Proteomes" id="UP001303614"/>
    </source>
</evidence>
<protein>
    <submittedName>
        <fullName evidence="3">Uncharacterized protein</fullName>
    </submittedName>
</protein>
<name>A0A1A9M7T0_9XANT</name>
<dbReference type="AlphaFoldDB" id="A0A1A9M7T0"/>
<accession>A0A1A9M7T0</accession>